<evidence type="ECO:0000313" key="3">
    <source>
        <dbReference type="Proteomes" id="UP000270342"/>
    </source>
</evidence>
<dbReference type="InterPro" id="IPR051049">
    <property type="entry name" value="Dienelactone_hydrolase-like"/>
</dbReference>
<sequence length="241" mass="26257">MKKAQGSLVSFRRPDGGEVQGYLAKPEKLAGAPAVVVVQEWWGLNDQIRGVADRLAQSGYLALVPDLFRGKSTVEEAEANHLMSGLDFGDAATQDIRGAVEYLKQQASRVAVMGYCMGGALTLLTLSNVPDVSAGVLWYGFPPLDYINPSAIKGPVLGHWATQDEFFPIDTVGTLETRLRDAGVSVEFHRYLAHHAFANETAVGDGRIAKTQFDPVWAQLAWDRTLTFLGRTLWDQPPGKA</sequence>
<proteinExistence type="predicted"/>
<comment type="caution">
    <text evidence="2">The sequence shown here is derived from an EMBL/GenBank/DDBJ whole genome shotgun (WGS) entry which is preliminary data.</text>
</comment>
<reference evidence="2 3" key="1">
    <citation type="submission" date="2018-10" db="EMBL/GenBank/DDBJ databases">
        <title>Robbsia sp. DHC34, isolated from soil.</title>
        <authorList>
            <person name="Gao Z.-H."/>
            <person name="Qiu L.-H."/>
        </authorList>
    </citation>
    <scope>NUCLEOTIDE SEQUENCE [LARGE SCALE GENOMIC DNA]</scope>
    <source>
        <strain evidence="2 3">DHC34</strain>
    </source>
</reference>
<evidence type="ECO:0000313" key="2">
    <source>
        <dbReference type="EMBL" id="RKP49708.1"/>
    </source>
</evidence>
<evidence type="ECO:0000259" key="1">
    <source>
        <dbReference type="Pfam" id="PF01738"/>
    </source>
</evidence>
<organism evidence="2 3">
    <name type="scientific">Pararobbsia silviterrae</name>
    <dbReference type="NCBI Taxonomy" id="1792498"/>
    <lineage>
        <taxon>Bacteria</taxon>
        <taxon>Pseudomonadati</taxon>
        <taxon>Pseudomonadota</taxon>
        <taxon>Betaproteobacteria</taxon>
        <taxon>Burkholderiales</taxon>
        <taxon>Burkholderiaceae</taxon>
        <taxon>Pararobbsia</taxon>
    </lineage>
</organism>
<dbReference type="SUPFAM" id="SSF53474">
    <property type="entry name" value="alpha/beta-Hydrolases"/>
    <property type="match status" value="1"/>
</dbReference>
<dbReference type="InterPro" id="IPR029058">
    <property type="entry name" value="AB_hydrolase_fold"/>
</dbReference>
<dbReference type="Pfam" id="PF01738">
    <property type="entry name" value="DLH"/>
    <property type="match status" value="1"/>
</dbReference>
<accession>A0A494XGP5</accession>
<dbReference type="PANTHER" id="PTHR46623:SF6">
    <property type="entry name" value="ALPHA_BETA-HYDROLASES SUPERFAMILY PROTEIN"/>
    <property type="match status" value="1"/>
</dbReference>
<dbReference type="Gene3D" id="3.40.50.1820">
    <property type="entry name" value="alpha/beta hydrolase"/>
    <property type="match status" value="1"/>
</dbReference>
<dbReference type="InterPro" id="IPR002925">
    <property type="entry name" value="Dienelactn_hydro"/>
</dbReference>
<keyword evidence="3" id="KW-1185">Reference proteome</keyword>
<dbReference type="AlphaFoldDB" id="A0A494XGP5"/>
<name>A0A494XGP5_9BURK</name>
<dbReference type="OrthoDB" id="62567at2"/>
<dbReference type="EMBL" id="RBZU01000010">
    <property type="protein sequence ID" value="RKP49708.1"/>
    <property type="molecule type" value="Genomic_DNA"/>
</dbReference>
<dbReference type="PANTHER" id="PTHR46623">
    <property type="entry name" value="CARBOXYMETHYLENEBUTENOLIDASE-RELATED"/>
    <property type="match status" value="1"/>
</dbReference>
<gene>
    <name evidence="2" type="ORF">D7S86_20720</name>
</gene>
<dbReference type="Proteomes" id="UP000270342">
    <property type="component" value="Unassembled WGS sequence"/>
</dbReference>
<keyword evidence="2" id="KW-0378">Hydrolase</keyword>
<dbReference type="RefSeq" id="WP_121088810.1">
    <property type="nucleotide sequence ID" value="NZ_RBZU01000010.1"/>
</dbReference>
<feature type="domain" description="Dienelactone hydrolase" evidence="1">
    <location>
        <begin position="20"/>
        <end position="231"/>
    </location>
</feature>
<dbReference type="GO" id="GO:0016787">
    <property type="term" value="F:hydrolase activity"/>
    <property type="evidence" value="ECO:0007669"/>
    <property type="project" value="UniProtKB-KW"/>
</dbReference>
<protein>
    <submittedName>
        <fullName evidence="2">Dienelactone hydrolase family protein</fullName>
    </submittedName>
</protein>